<comment type="caution">
    <text evidence="1">The sequence shown here is derived from an EMBL/GenBank/DDBJ whole genome shotgun (WGS) entry which is preliminary data.</text>
</comment>
<dbReference type="InParanoid" id="A0A2R6PQ36"/>
<evidence type="ECO:0000313" key="1">
    <source>
        <dbReference type="EMBL" id="PSR95178.1"/>
    </source>
</evidence>
<reference evidence="2" key="2">
    <citation type="journal article" date="2018" name="BMC Genomics">
        <title>A manually annotated Actinidia chinensis var. chinensis (kiwifruit) genome highlights the challenges associated with draft genomes and gene prediction in plants.</title>
        <authorList>
            <person name="Pilkington S.M."/>
            <person name="Crowhurst R."/>
            <person name="Hilario E."/>
            <person name="Nardozza S."/>
            <person name="Fraser L."/>
            <person name="Peng Y."/>
            <person name="Gunaseelan K."/>
            <person name="Simpson R."/>
            <person name="Tahir J."/>
            <person name="Deroles S.C."/>
            <person name="Templeton K."/>
            <person name="Luo Z."/>
            <person name="Davy M."/>
            <person name="Cheng C."/>
            <person name="McNeilage M."/>
            <person name="Scaglione D."/>
            <person name="Liu Y."/>
            <person name="Zhang Q."/>
            <person name="Datson P."/>
            <person name="De Silva N."/>
            <person name="Gardiner S.E."/>
            <person name="Bassett H."/>
            <person name="Chagne D."/>
            <person name="McCallum J."/>
            <person name="Dzierzon H."/>
            <person name="Deng C."/>
            <person name="Wang Y.Y."/>
            <person name="Barron L."/>
            <person name="Manako K."/>
            <person name="Bowen J."/>
            <person name="Foster T.M."/>
            <person name="Erridge Z.A."/>
            <person name="Tiffin H."/>
            <person name="Waite C.N."/>
            <person name="Davies K.M."/>
            <person name="Grierson E.P."/>
            <person name="Laing W.A."/>
            <person name="Kirk R."/>
            <person name="Chen X."/>
            <person name="Wood M."/>
            <person name="Montefiori M."/>
            <person name="Brummell D.A."/>
            <person name="Schwinn K.E."/>
            <person name="Catanach A."/>
            <person name="Fullerton C."/>
            <person name="Li D."/>
            <person name="Meiyalaghan S."/>
            <person name="Nieuwenhuizen N."/>
            <person name="Read N."/>
            <person name="Prakash R."/>
            <person name="Hunter D."/>
            <person name="Zhang H."/>
            <person name="McKenzie M."/>
            <person name="Knabel M."/>
            <person name="Harris A."/>
            <person name="Allan A.C."/>
            <person name="Gleave A."/>
            <person name="Chen A."/>
            <person name="Janssen B.J."/>
            <person name="Plunkett B."/>
            <person name="Ampomah-Dwamena C."/>
            <person name="Voogd C."/>
            <person name="Leif D."/>
            <person name="Lafferty D."/>
            <person name="Souleyre E.J.F."/>
            <person name="Varkonyi-Gasic E."/>
            <person name="Gambi F."/>
            <person name="Hanley J."/>
            <person name="Yao J.L."/>
            <person name="Cheung J."/>
            <person name="David K.M."/>
            <person name="Warren B."/>
            <person name="Marsh K."/>
            <person name="Snowden K.C."/>
            <person name="Lin-Wang K."/>
            <person name="Brian L."/>
            <person name="Martinez-Sanchez M."/>
            <person name="Wang M."/>
            <person name="Ileperuma N."/>
            <person name="Macnee N."/>
            <person name="Campin R."/>
            <person name="McAtee P."/>
            <person name="Drummond R.S.M."/>
            <person name="Espley R.V."/>
            <person name="Ireland H.S."/>
            <person name="Wu R."/>
            <person name="Atkinson R.G."/>
            <person name="Karunairetnam S."/>
            <person name="Bulley S."/>
            <person name="Chunkath S."/>
            <person name="Hanley Z."/>
            <person name="Storey R."/>
            <person name="Thrimawithana A.H."/>
            <person name="Thomson S."/>
            <person name="David C."/>
            <person name="Testolin R."/>
            <person name="Huang H."/>
            <person name="Hellens R.P."/>
            <person name="Schaffer R.J."/>
        </authorList>
    </citation>
    <scope>NUCLEOTIDE SEQUENCE [LARGE SCALE GENOMIC DNA]</scope>
    <source>
        <strain evidence="2">cv. Red5</strain>
    </source>
</reference>
<sequence>MELVQGMLGRVGRQCYAVFCLGVLLISVAIAHYACASELDDLRDSAQRRRPTPTQSY</sequence>
<accession>A0A2R6PQ36</accession>
<name>A0A2R6PQ36_ACTCC</name>
<dbReference type="Gramene" id="PSR95178">
    <property type="protein sequence ID" value="PSR95178"/>
    <property type="gene ID" value="CEY00_Acc25935"/>
</dbReference>
<organism evidence="1 2">
    <name type="scientific">Actinidia chinensis var. chinensis</name>
    <name type="common">Chinese soft-hair kiwi</name>
    <dbReference type="NCBI Taxonomy" id="1590841"/>
    <lineage>
        <taxon>Eukaryota</taxon>
        <taxon>Viridiplantae</taxon>
        <taxon>Streptophyta</taxon>
        <taxon>Embryophyta</taxon>
        <taxon>Tracheophyta</taxon>
        <taxon>Spermatophyta</taxon>
        <taxon>Magnoliopsida</taxon>
        <taxon>eudicotyledons</taxon>
        <taxon>Gunneridae</taxon>
        <taxon>Pentapetalae</taxon>
        <taxon>asterids</taxon>
        <taxon>Ericales</taxon>
        <taxon>Actinidiaceae</taxon>
        <taxon>Actinidia</taxon>
    </lineage>
</organism>
<dbReference type="OrthoDB" id="1732140at2759"/>
<reference evidence="1 2" key="1">
    <citation type="submission" date="2017-07" db="EMBL/GenBank/DDBJ databases">
        <title>An improved, manually edited Actinidia chinensis var. chinensis (kiwifruit) genome highlights the challenges associated with draft genomes and gene prediction in plants.</title>
        <authorList>
            <person name="Pilkington S."/>
            <person name="Crowhurst R."/>
            <person name="Hilario E."/>
            <person name="Nardozza S."/>
            <person name="Fraser L."/>
            <person name="Peng Y."/>
            <person name="Gunaseelan K."/>
            <person name="Simpson R."/>
            <person name="Tahir J."/>
            <person name="Deroles S."/>
            <person name="Templeton K."/>
            <person name="Luo Z."/>
            <person name="Davy M."/>
            <person name="Cheng C."/>
            <person name="Mcneilage M."/>
            <person name="Scaglione D."/>
            <person name="Liu Y."/>
            <person name="Zhang Q."/>
            <person name="Datson P."/>
            <person name="De Silva N."/>
            <person name="Gardiner S."/>
            <person name="Bassett H."/>
            <person name="Chagne D."/>
            <person name="Mccallum J."/>
            <person name="Dzierzon H."/>
            <person name="Deng C."/>
            <person name="Wang Y.-Y."/>
            <person name="Barron N."/>
            <person name="Manako K."/>
            <person name="Bowen J."/>
            <person name="Foster T."/>
            <person name="Erridge Z."/>
            <person name="Tiffin H."/>
            <person name="Waite C."/>
            <person name="Davies K."/>
            <person name="Grierson E."/>
            <person name="Laing W."/>
            <person name="Kirk R."/>
            <person name="Chen X."/>
            <person name="Wood M."/>
            <person name="Montefiori M."/>
            <person name="Brummell D."/>
            <person name="Schwinn K."/>
            <person name="Catanach A."/>
            <person name="Fullerton C."/>
            <person name="Li D."/>
            <person name="Meiyalaghan S."/>
            <person name="Nieuwenhuizen N."/>
            <person name="Read N."/>
            <person name="Prakash R."/>
            <person name="Hunter D."/>
            <person name="Zhang H."/>
            <person name="Mckenzie M."/>
            <person name="Knabel M."/>
            <person name="Harris A."/>
            <person name="Allan A."/>
            <person name="Chen A."/>
            <person name="Janssen B."/>
            <person name="Plunkett B."/>
            <person name="Dwamena C."/>
            <person name="Voogd C."/>
            <person name="Leif D."/>
            <person name="Lafferty D."/>
            <person name="Souleyre E."/>
            <person name="Varkonyi-Gasic E."/>
            <person name="Gambi F."/>
            <person name="Hanley J."/>
            <person name="Yao J.-L."/>
            <person name="Cheung J."/>
            <person name="David K."/>
            <person name="Warren B."/>
            <person name="Marsh K."/>
            <person name="Snowden K."/>
            <person name="Lin-Wang K."/>
            <person name="Brian L."/>
            <person name="Martinez-Sanchez M."/>
            <person name="Wang M."/>
            <person name="Ileperuma N."/>
            <person name="Macnee N."/>
            <person name="Campin R."/>
            <person name="Mcatee P."/>
            <person name="Drummond R."/>
            <person name="Espley R."/>
            <person name="Ireland H."/>
            <person name="Wu R."/>
            <person name="Atkinson R."/>
            <person name="Karunairetnam S."/>
            <person name="Bulley S."/>
            <person name="Chunkath S."/>
            <person name="Hanley Z."/>
            <person name="Storey R."/>
            <person name="Thrimawithana A."/>
            <person name="Thomson S."/>
            <person name="David C."/>
            <person name="Testolin R."/>
        </authorList>
    </citation>
    <scope>NUCLEOTIDE SEQUENCE [LARGE SCALE GENOMIC DNA]</scope>
    <source>
        <strain evidence="2">cv. Red5</strain>
        <tissue evidence="1">Young leaf</tissue>
    </source>
</reference>
<gene>
    <name evidence="1" type="ORF">CEY00_Acc25935</name>
</gene>
<keyword evidence="2" id="KW-1185">Reference proteome</keyword>
<dbReference type="Proteomes" id="UP000241394">
    <property type="component" value="Chromosome LG23"/>
</dbReference>
<dbReference type="AlphaFoldDB" id="A0A2R6PQ36"/>
<dbReference type="EMBL" id="NKQK01000023">
    <property type="protein sequence ID" value="PSR95178.1"/>
    <property type="molecule type" value="Genomic_DNA"/>
</dbReference>
<proteinExistence type="predicted"/>
<evidence type="ECO:0000313" key="2">
    <source>
        <dbReference type="Proteomes" id="UP000241394"/>
    </source>
</evidence>
<protein>
    <submittedName>
        <fullName evidence="1">Voltage-dependent T-type calcium channel subunit alpha-1I (Ca(V)3.3) like</fullName>
    </submittedName>
</protein>